<organism evidence="1 2">
    <name type="scientific">Marinobacterium iners DSM 11526</name>
    <dbReference type="NCBI Taxonomy" id="1122198"/>
    <lineage>
        <taxon>Bacteria</taxon>
        <taxon>Pseudomonadati</taxon>
        <taxon>Pseudomonadota</taxon>
        <taxon>Gammaproteobacteria</taxon>
        <taxon>Oceanospirillales</taxon>
        <taxon>Oceanospirillaceae</taxon>
        <taxon>Marinobacterium</taxon>
    </lineage>
</organism>
<evidence type="ECO:0000313" key="1">
    <source>
        <dbReference type="EMBL" id="SEA41167.1"/>
    </source>
</evidence>
<reference evidence="2" key="1">
    <citation type="submission" date="2016-10" db="EMBL/GenBank/DDBJ databases">
        <authorList>
            <person name="Varghese N."/>
            <person name="Submissions S."/>
        </authorList>
    </citation>
    <scope>NUCLEOTIDE SEQUENCE [LARGE SCALE GENOMIC DNA]</scope>
    <source>
        <strain evidence="2">DSM 11526</strain>
    </source>
</reference>
<accession>A0A1H4AZE0</accession>
<dbReference type="STRING" id="1122198.SAMN02745729_103111"/>
<dbReference type="Proteomes" id="UP000242469">
    <property type="component" value="Unassembled WGS sequence"/>
</dbReference>
<keyword evidence="2" id="KW-1185">Reference proteome</keyword>
<evidence type="ECO:0000313" key="2">
    <source>
        <dbReference type="Proteomes" id="UP000242469"/>
    </source>
</evidence>
<sequence length="30" mass="3470">MNRLFFSSTTAIPTSVMRQRNKQASQVELQ</sequence>
<dbReference type="EMBL" id="FNRJ01000003">
    <property type="protein sequence ID" value="SEA41167.1"/>
    <property type="molecule type" value="Genomic_DNA"/>
</dbReference>
<dbReference type="AlphaFoldDB" id="A0A1H4AZE0"/>
<proteinExistence type="predicted"/>
<gene>
    <name evidence="1" type="ORF">SAMN02745729_103111</name>
</gene>
<protein>
    <submittedName>
        <fullName evidence="1">Uncharacterized protein</fullName>
    </submittedName>
</protein>
<name>A0A1H4AZE0_9GAMM</name>